<protein>
    <recommendedName>
        <fullName evidence="1">ABC transporter domain-containing protein</fullName>
    </recommendedName>
</protein>
<dbReference type="EMBL" id="RRYP01024926">
    <property type="protein sequence ID" value="TNV72013.1"/>
    <property type="molecule type" value="Genomic_DNA"/>
</dbReference>
<dbReference type="PANTHER" id="PTHR43394">
    <property type="entry name" value="ATP-DEPENDENT PERMEASE MDL1, MITOCHONDRIAL"/>
    <property type="match status" value="1"/>
</dbReference>
<dbReference type="Proteomes" id="UP000785679">
    <property type="component" value="Unassembled WGS sequence"/>
</dbReference>
<dbReference type="GO" id="GO:0015421">
    <property type="term" value="F:ABC-type oligopeptide transporter activity"/>
    <property type="evidence" value="ECO:0007669"/>
    <property type="project" value="TreeGrafter"/>
</dbReference>
<reference evidence="2" key="1">
    <citation type="submission" date="2019-06" db="EMBL/GenBank/DDBJ databases">
        <authorList>
            <person name="Zheng W."/>
        </authorList>
    </citation>
    <scope>NUCLEOTIDE SEQUENCE</scope>
    <source>
        <strain evidence="2">QDHG01</strain>
    </source>
</reference>
<dbReference type="GO" id="GO:0016887">
    <property type="term" value="F:ATP hydrolysis activity"/>
    <property type="evidence" value="ECO:0007669"/>
    <property type="project" value="InterPro"/>
</dbReference>
<dbReference type="Gene3D" id="3.40.50.300">
    <property type="entry name" value="P-loop containing nucleotide triphosphate hydrolases"/>
    <property type="match status" value="1"/>
</dbReference>
<gene>
    <name evidence="2" type="ORF">FGO68_gene15061</name>
</gene>
<feature type="domain" description="ABC transporter" evidence="1">
    <location>
        <begin position="16"/>
        <end position="59"/>
    </location>
</feature>
<organism evidence="2 3">
    <name type="scientific">Halteria grandinella</name>
    <dbReference type="NCBI Taxonomy" id="5974"/>
    <lineage>
        <taxon>Eukaryota</taxon>
        <taxon>Sar</taxon>
        <taxon>Alveolata</taxon>
        <taxon>Ciliophora</taxon>
        <taxon>Intramacronucleata</taxon>
        <taxon>Spirotrichea</taxon>
        <taxon>Stichotrichia</taxon>
        <taxon>Sporadotrichida</taxon>
        <taxon>Halteriidae</taxon>
        <taxon>Halteria</taxon>
    </lineage>
</organism>
<keyword evidence="3" id="KW-1185">Reference proteome</keyword>
<dbReference type="InterPro" id="IPR039421">
    <property type="entry name" value="Type_1_exporter"/>
</dbReference>
<dbReference type="OrthoDB" id="294152at2759"/>
<dbReference type="PANTHER" id="PTHR43394:SF1">
    <property type="entry name" value="ATP-BINDING CASSETTE SUB-FAMILY B MEMBER 10, MITOCHONDRIAL"/>
    <property type="match status" value="1"/>
</dbReference>
<dbReference type="Pfam" id="PF00005">
    <property type="entry name" value="ABC_tran"/>
    <property type="match status" value="1"/>
</dbReference>
<comment type="caution">
    <text evidence="2">The sequence shown here is derived from an EMBL/GenBank/DDBJ whole genome shotgun (WGS) entry which is preliminary data.</text>
</comment>
<dbReference type="GO" id="GO:0005524">
    <property type="term" value="F:ATP binding"/>
    <property type="evidence" value="ECO:0007669"/>
    <property type="project" value="InterPro"/>
</dbReference>
<evidence type="ECO:0000313" key="3">
    <source>
        <dbReference type="Proteomes" id="UP000785679"/>
    </source>
</evidence>
<accession>A0A8J8NBV9</accession>
<dbReference type="SUPFAM" id="SSF52540">
    <property type="entry name" value="P-loop containing nucleoside triphosphate hydrolases"/>
    <property type="match status" value="1"/>
</dbReference>
<evidence type="ECO:0000259" key="1">
    <source>
        <dbReference type="Pfam" id="PF00005"/>
    </source>
</evidence>
<proteinExistence type="predicted"/>
<name>A0A8J8NBV9_HALGN</name>
<dbReference type="InterPro" id="IPR027417">
    <property type="entry name" value="P-loop_NTPase"/>
</dbReference>
<sequence>MDDRPPGDAVYHDIALTNGFDTQCGVKGGKLSGGQKQRVAIARAVVRKPNILILDEATSALDEESQKKVQEALDNVMVGRTSIVIAHRLTTVEKCSRVVVIEDGKVAEEGNFHELKKQDGGHFANLVKGLQQVPTKLKD</sequence>
<dbReference type="AlphaFoldDB" id="A0A8J8NBV9"/>
<evidence type="ECO:0000313" key="2">
    <source>
        <dbReference type="EMBL" id="TNV72013.1"/>
    </source>
</evidence>
<dbReference type="InterPro" id="IPR003439">
    <property type="entry name" value="ABC_transporter-like_ATP-bd"/>
</dbReference>